<evidence type="ECO:0000313" key="2">
    <source>
        <dbReference type="Proteomes" id="UP001232159"/>
    </source>
</evidence>
<dbReference type="EMBL" id="OP534061">
    <property type="protein sequence ID" value="UYE92558.1"/>
    <property type="molecule type" value="Genomic_DNA"/>
</dbReference>
<organism evidence="1 2">
    <name type="scientific">Enterococcus phage H1</name>
    <dbReference type="NCBI Taxonomy" id="2982918"/>
    <lineage>
        <taxon>Viruses</taxon>
        <taxon>Duplodnaviria</taxon>
        <taxon>Heunggongvirae</taxon>
        <taxon>Uroviricota</taxon>
        <taxon>Caudoviricetes</taxon>
    </lineage>
</organism>
<dbReference type="Proteomes" id="UP001232159">
    <property type="component" value="Segment"/>
</dbReference>
<keyword evidence="2" id="KW-1185">Reference proteome</keyword>
<evidence type="ECO:0000313" key="1">
    <source>
        <dbReference type="EMBL" id="UYE92558.1"/>
    </source>
</evidence>
<gene>
    <name evidence="1" type="ORF">H1_138</name>
</gene>
<name>A0AAE9T7B1_9CAUD</name>
<proteinExistence type="predicted"/>
<accession>A0AAE9T7B1</accession>
<sequence>MILQIDKTKDVPEGEITVLKSDFIEGIKRTLSTERGVQLYLADDVVLTLERDMGGRFALYNYLDDYNGYTIGQAWLLNDQGKTLKRLF</sequence>
<reference evidence="1" key="1">
    <citation type="submission" date="2022-09" db="EMBL/GenBank/DDBJ databases">
        <authorList>
            <person name="Murray E."/>
            <person name="Buttimer C."/>
            <person name="Hill C."/>
        </authorList>
    </citation>
    <scope>NUCLEOTIDE SEQUENCE</scope>
</reference>
<protein>
    <submittedName>
        <fullName evidence="1">Uncharacterized protein</fullName>
    </submittedName>
</protein>